<organism evidence="7 8">
    <name type="scientific">Xanthobacter agilis</name>
    <dbReference type="NCBI Taxonomy" id="47492"/>
    <lineage>
        <taxon>Bacteria</taxon>
        <taxon>Pseudomonadati</taxon>
        <taxon>Pseudomonadota</taxon>
        <taxon>Alphaproteobacteria</taxon>
        <taxon>Hyphomicrobiales</taxon>
        <taxon>Xanthobacteraceae</taxon>
        <taxon>Xanthobacter</taxon>
    </lineage>
</organism>
<evidence type="ECO:0000259" key="5">
    <source>
        <dbReference type="Pfam" id="PF01321"/>
    </source>
</evidence>
<evidence type="ECO:0000313" key="8">
    <source>
        <dbReference type="Proteomes" id="UP001241747"/>
    </source>
</evidence>
<dbReference type="InterPro" id="IPR029149">
    <property type="entry name" value="Creatin/AminoP/Spt16_N"/>
</dbReference>
<dbReference type="Gene3D" id="3.40.350.10">
    <property type="entry name" value="Creatinase/prolidase N-terminal domain"/>
    <property type="match status" value="2"/>
</dbReference>
<keyword evidence="3 7" id="KW-0378">Hydrolase</keyword>
<proteinExistence type="inferred from homology"/>
<keyword evidence="2" id="KW-0479">Metal-binding</keyword>
<dbReference type="InterPro" id="IPR032416">
    <property type="entry name" value="Peptidase_M24_C"/>
</dbReference>
<evidence type="ECO:0000256" key="2">
    <source>
        <dbReference type="ARBA" id="ARBA00022723"/>
    </source>
</evidence>
<reference evidence="7 8" key="1">
    <citation type="submission" date="2023-07" db="EMBL/GenBank/DDBJ databases">
        <title>Genomic Encyclopedia of Type Strains, Phase IV (KMG-IV): sequencing the most valuable type-strain genomes for metagenomic binning, comparative biology and taxonomic classification.</title>
        <authorList>
            <person name="Goeker M."/>
        </authorList>
    </citation>
    <scope>NUCLEOTIDE SEQUENCE [LARGE SCALE GENOMIC DNA]</scope>
    <source>
        <strain evidence="7 8">DSM 3770</strain>
    </source>
</reference>
<protein>
    <submittedName>
        <fullName evidence="7">Xaa-Pro aminopeptidase</fullName>
        <ecNumber evidence="7">3.4.11.9</ecNumber>
    </submittedName>
</protein>
<evidence type="ECO:0000259" key="6">
    <source>
        <dbReference type="Pfam" id="PF16188"/>
    </source>
</evidence>
<feature type="domain" description="Peptidase M24" evidence="4">
    <location>
        <begin position="333"/>
        <end position="545"/>
    </location>
</feature>
<keyword evidence="8" id="KW-1185">Reference proteome</keyword>
<evidence type="ECO:0000313" key="7">
    <source>
        <dbReference type="EMBL" id="MDQ0505646.1"/>
    </source>
</evidence>
<dbReference type="InterPro" id="IPR050422">
    <property type="entry name" value="X-Pro_aminopeptidase_P"/>
</dbReference>
<dbReference type="Pfam" id="PF16188">
    <property type="entry name" value="Peptidase_M24_C"/>
    <property type="match status" value="1"/>
</dbReference>
<comment type="caution">
    <text evidence="7">The sequence shown here is derived from an EMBL/GenBank/DDBJ whole genome shotgun (WGS) entry which is preliminary data.</text>
</comment>
<dbReference type="PANTHER" id="PTHR43763:SF6">
    <property type="entry name" value="XAA-PRO AMINOPEPTIDASE 1"/>
    <property type="match status" value="1"/>
</dbReference>
<dbReference type="Pfam" id="PF16189">
    <property type="entry name" value="Creatinase_N_2"/>
    <property type="match status" value="1"/>
</dbReference>
<dbReference type="Pfam" id="PF00557">
    <property type="entry name" value="Peptidase_M24"/>
    <property type="match status" value="1"/>
</dbReference>
<dbReference type="PANTHER" id="PTHR43763">
    <property type="entry name" value="XAA-PRO AMINOPEPTIDASE 1"/>
    <property type="match status" value="1"/>
</dbReference>
<dbReference type="InterPro" id="IPR036005">
    <property type="entry name" value="Creatinase/aminopeptidase-like"/>
</dbReference>
<keyword evidence="7" id="KW-0031">Aminopeptidase</keyword>
<comment type="similarity">
    <text evidence="1">Belongs to the peptidase M24B family.</text>
</comment>
<dbReference type="EMBL" id="JAUSVY010000005">
    <property type="protein sequence ID" value="MDQ0505646.1"/>
    <property type="molecule type" value="Genomic_DNA"/>
</dbReference>
<dbReference type="Proteomes" id="UP001241747">
    <property type="component" value="Unassembled WGS sequence"/>
</dbReference>
<dbReference type="Pfam" id="PF01321">
    <property type="entry name" value="Creatinase_N"/>
    <property type="match status" value="1"/>
</dbReference>
<dbReference type="SUPFAM" id="SSF53092">
    <property type="entry name" value="Creatinase/prolidase N-terminal domain"/>
    <property type="match status" value="2"/>
</dbReference>
<gene>
    <name evidence="7" type="ORF">QOZ94_002446</name>
</gene>
<feature type="domain" description="Creatinase N-terminal" evidence="5">
    <location>
        <begin position="30"/>
        <end position="153"/>
    </location>
</feature>
<dbReference type="InterPro" id="IPR000994">
    <property type="entry name" value="Pept_M24"/>
</dbReference>
<feature type="domain" description="Peptidase M24 C-terminal" evidence="6">
    <location>
        <begin position="556"/>
        <end position="615"/>
    </location>
</feature>
<dbReference type="CDD" id="cd01085">
    <property type="entry name" value="APP"/>
    <property type="match status" value="1"/>
</dbReference>
<dbReference type="InterPro" id="IPR033740">
    <property type="entry name" value="Pept_M24B"/>
</dbReference>
<evidence type="ECO:0000259" key="4">
    <source>
        <dbReference type="Pfam" id="PF00557"/>
    </source>
</evidence>
<dbReference type="Gene3D" id="3.90.230.10">
    <property type="entry name" value="Creatinase/methionine aminopeptidase superfamily"/>
    <property type="match status" value="1"/>
</dbReference>
<dbReference type="RefSeq" id="WP_237346404.1">
    <property type="nucleotide sequence ID" value="NZ_JABWGX010000018.1"/>
</dbReference>
<dbReference type="SUPFAM" id="SSF55920">
    <property type="entry name" value="Creatinase/aminopeptidase"/>
    <property type="match status" value="1"/>
</dbReference>
<evidence type="ECO:0000256" key="1">
    <source>
        <dbReference type="ARBA" id="ARBA00008766"/>
    </source>
</evidence>
<name>A0ABU0LES1_XANAG</name>
<dbReference type="InterPro" id="IPR000587">
    <property type="entry name" value="Creatinase_N"/>
</dbReference>
<accession>A0ABU0LES1</accession>
<keyword evidence="7" id="KW-0645">Protease</keyword>
<sequence>MTLHHQNPRHFKAIFQSFDDLADGAEGPARLADLRAELTRRGLDGYIVPRADAHQNEYVPPREERLAWLCGFTGSAGLLVVLKDKAALFVDGRYTLQAPAQVDTGAFTVVPLAQLKPEQWLETHLPKGATLGFDPWRTTLDGRERFAKAVAAAGGILVPVPEDPFDAIWRDRPEPPRAAVRLLDLAIAGEDTPSKLRRVQESLAEQKLDGALISDPHGTAWLFNIRGADVDHTPLPLAWCIVPTSGLPHLFVEHAKLSHPVREVLGAHAHIHTTADLEATLAALATGRALRVDQATAPVHLAQIIEGAGGTVNKGADPIGLLKARKNPAEIAGMREAHVRDAVALTRFLAWFEFEAASGTLTEIDAVEALETFRRDTGELSDISFPTIAGAGENGAIVHYRVTRATNRTIHPHELFLLDSGAQYPDGTTDVTRTLAVGMPSEEMRTRYTLVLKGHLALTHAVFPKGITGAQLDPFARQFLWAAGLDFDHGTGHGVGAGLSVHEGPARISQLGHVPLEAGMILSNEPGYYKTGAYGIRIENLVLVEPRSVPGAEKPCLGFTTLTLVPYDRKLIDLSLITVAERGAIDAYHRLVRNALSPLLAGDDLAWLIRATAPL</sequence>
<evidence type="ECO:0000256" key="3">
    <source>
        <dbReference type="ARBA" id="ARBA00022801"/>
    </source>
</evidence>
<dbReference type="GO" id="GO:0004177">
    <property type="term" value="F:aminopeptidase activity"/>
    <property type="evidence" value="ECO:0007669"/>
    <property type="project" value="UniProtKB-KW"/>
</dbReference>
<dbReference type="EC" id="3.4.11.9" evidence="7"/>